<reference evidence="1 2" key="1">
    <citation type="submission" date="2021-08" db="EMBL/GenBank/DDBJ databases">
        <title>Nocardioides bacterium WL0053 sp. nov., isolated from the sediment.</title>
        <authorList>
            <person name="Wang L."/>
            <person name="Zhang D."/>
            <person name="Zhang A."/>
        </authorList>
    </citation>
    <scope>NUCLEOTIDE SEQUENCE [LARGE SCALE GENOMIC DNA]</scope>
    <source>
        <strain evidence="1 2">WL0053</strain>
    </source>
</reference>
<evidence type="ECO:0008006" key="3">
    <source>
        <dbReference type="Google" id="ProtNLM"/>
    </source>
</evidence>
<proteinExistence type="predicted"/>
<evidence type="ECO:0000313" key="2">
    <source>
        <dbReference type="Proteomes" id="UP000754710"/>
    </source>
</evidence>
<sequence>MAVATSPEPEPTTALDLRRPFTRADAVRAGISPRVLRTSRFRRIFRGVYVLREQPGLPRRLAEDWRPFFPGRP</sequence>
<accession>A0ABS7RK44</accession>
<dbReference type="EMBL" id="JAIEZQ010000002">
    <property type="protein sequence ID" value="MBY9075419.1"/>
    <property type="molecule type" value="Genomic_DNA"/>
</dbReference>
<evidence type="ECO:0000313" key="1">
    <source>
        <dbReference type="EMBL" id="MBY9075419.1"/>
    </source>
</evidence>
<organism evidence="1 2">
    <name type="scientific">Nocardioides jiangsuensis</name>
    <dbReference type="NCBI Taxonomy" id="2866161"/>
    <lineage>
        <taxon>Bacteria</taxon>
        <taxon>Bacillati</taxon>
        <taxon>Actinomycetota</taxon>
        <taxon>Actinomycetes</taxon>
        <taxon>Propionibacteriales</taxon>
        <taxon>Nocardioidaceae</taxon>
        <taxon>Nocardioides</taxon>
    </lineage>
</organism>
<comment type="caution">
    <text evidence="1">The sequence shown here is derived from an EMBL/GenBank/DDBJ whole genome shotgun (WGS) entry which is preliminary data.</text>
</comment>
<gene>
    <name evidence="1" type="ORF">K1X13_11365</name>
</gene>
<dbReference type="RefSeq" id="WP_221025171.1">
    <property type="nucleotide sequence ID" value="NZ_JAIEZQ010000002.1"/>
</dbReference>
<keyword evidence="2" id="KW-1185">Reference proteome</keyword>
<protein>
    <recommendedName>
        <fullName evidence="3">AbiEi antitoxin C-terminal domain-containing protein</fullName>
    </recommendedName>
</protein>
<name>A0ABS7RK44_9ACTN</name>
<dbReference type="Proteomes" id="UP000754710">
    <property type="component" value="Unassembled WGS sequence"/>
</dbReference>